<dbReference type="RefSeq" id="WP_072245962.1">
    <property type="nucleotide sequence ID" value="NZ_FBYC01000004.1"/>
</dbReference>
<keyword evidence="5" id="KW-0997">Cell inner membrane</keyword>
<evidence type="ECO:0000256" key="4">
    <source>
        <dbReference type="ARBA" id="ARBA00023136"/>
    </source>
</evidence>
<dbReference type="InterPro" id="IPR006008">
    <property type="entry name" value="YciB"/>
</dbReference>
<proteinExistence type="inferred from homology"/>
<feature type="transmembrane region" description="Helical" evidence="5">
    <location>
        <begin position="41"/>
        <end position="62"/>
    </location>
</feature>
<keyword evidence="9" id="KW-1185">Reference proteome</keyword>
<dbReference type="EMBL" id="LJSG01000006">
    <property type="protein sequence ID" value="KPP94217.1"/>
    <property type="molecule type" value="Genomic_DNA"/>
</dbReference>
<reference evidence="7 8" key="1">
    <citation type="submission" date="2015-09" db="EMBL/GenBank/DDBJ databases">
        <title>Identification and resolution of microdiversity through metagenomic sequencing of parallel consortia.</title>
        <authorList>
            <person name="Nelson W.C."/>
            <person name="Romine M.F."/>
            <person name="Lindemann S.R."/>
        </authorList>
    </citation>
    <scope>NUCLEOTIDE SEQUENCE [LARGE SCALE GENOMIC DNA]</scope>
    <source>
        <strain evidence="7">HL-91</strain>
    </source>
</reference>
<evidence type="ECO:0000256" key="2">
    <source>
        <dbReference type="ARBA" id="ARBA00022692"/>
    </source>
</evidence>
<dbReference type="Proteomes" id="UP000050413">
    <property type="component" value="Unassembled WGS sequence"/>
</dbReference>
<keyword evidence="2 5" id="KW-0812">Transmembrane</keyword>
<name>A0A0N8K8D3_9RHOB</name>
<evidence type="ECO:0000313" key="6">
    <source>
        <dbReference type="EMBL" id="CUX81358.1"/>
    </source>
</evidence>
<dbReference type="HAMAP" id="MF_00189">
    <property type="entry name" value="YciB"/>
    <property type="match status" value="1"/>
</dbReference>
<dbReference type="Proteomes" id="UP000182045">
    <property type="component" value="Unassembled WGS sequence"/>
</dbReference>
<keyword evidence="4 5" id="KW-0472">Membrane</keyword>
<comment type="subcellular location">
    <subcellularLocation>
        <location evidence="5">Cell inner membrane</location>
        <topology evidence="5">Multi-pass membrane protein</topology>
    </subcellularLocation>
</comment>
<dbReference type="GO" id="GO:0005886">
    <property type="term" value="C:plasma membrane"/>
    <property type="evidence" value="ECO:0007669"/>
    <property type="project" value="UniProtKB-SubCell"/>
</dbReference>
<organism evidence="7 8">
    <name type="scientific">Roseibaca calidilacus</name>
    <dbReference type="NCBI Taxonomy" id="1666912"/>
    <lineage>
        <taxon>Bacteria</taxon>
        <taxon>Pseudomonadati</taxon>
        <taxon>Pseudomonadota</taxon>
        <taxon>Alphaproteobacteria</taxon>
        <taxon>Rhodobacterales</taxon>
        <taxon>Paracoccaceae</taxon>
        <taxon>Roseinatronobacter</taxon>
    </lineage>
</organism>
<feature type="transmembrane region" description="Helical" evidence="5">
    <location>
        <begin position="168"/>
        <end position="185"/>
    </location>
</feature>
<accession>A0A0N8K8D3</accession>
<dbReference type="PATRIC" id="fig|1666912.4.peg.488"/>
<evidence type="ECO:0000313" key="8">
    <source>
        <dbReference type="Proteomes" id="UP000050413"/>
    </source>
</evidence>
<evidence type="ECO:0000313" key="7">
    <source>
        <dbReference type="EMBL" id="KPP94217.1"/>
    </source>
</evidence>
<keyword evidence="3 5" id="KW-1133">Transmembrane helix</keyword>
<dbReference type="OrthoDB" id="9788219at2"/>
<keyword evidence="1 5" id="KW-1003">Cell membrane</keyword>
<dbReference type="Pfam" id="PF04279">
    <property type="entry name" value="IspA"/>
    <property type="match status" value="1"/>
</dbReference>
<dbReference type="PANTHER" id="PTHR36917:SF1">
    <property type="entry name" value="INNER MEMBRANE-SPANNING PROTEIN YCIB"/>
    <property type="match status" value="1"/>
</dbReference>
<reference evidence="6 9" key="2">
    <citation type="submission" date="2016-01" db="EMBL/GenBank/DDBJ databases">
        <authorList>
            <person name="Varghese N."/>
        </authorList>
    </citation>
    <scope>NUCLEOTIDE SEQUENCE [LARGE SCALE GENOMIC DNA]</scope>
    <source>
        <strain evidence="6 9">HL-91</strain>
    </source>
</reference>
<comment type="function">
    <text evidence="5">Plays a role in cell envelope biogenesis, maintenance of cell envelope integrity and membrane homeostasis.</text>
</comment>
<protein>
    <recommendedName>
        <fullName evidence="5">Inner membrane-spanning protein YciB</fullName>
    </recommendedName>
</protein>
<feature type="transmembrane region" description="Helical" evidence="5">
    <location>
        <begin position="74"/>
        <end position="90"/>
    </location>
</feature>
<evidence type="ECO:0000256" key="1">
    <source>
        <dbReference type="ARBA" id="ARBA00022475"/>
    </source>
</evidence>
<dbReference type="EMBL" id="FBYC01000004">
    <property type="protein sequence ID" value="CUX81358.1"/>
    <property type="molecule type" value="Genomic_DNA"/>
</dbReference>
<dbReference type="PANTHER" id="PTHR36917">
    <property type="entry name" value="INTRACELLULAR SEPTATION PROTEIN A-RELATED"/>
    <property type="match status" value="1"/>
</dbReference>
<feature type="transmembrane region" description="Helical" evidence="5">
    <location>
        <begin position="143"/>
        <end position="162"/>
    </location>
</feature>
<gene>
    <name evidence="7" type="primary">ispZ</name>
    <name evidence="5" type="synonym">yciB</name>
    <name evidence="6" type="ORF">Ga0058931_1713</name>
    <name evidence="7" type="ORF">HLUCCA05_12930</name>
</gene>
<feature type="transmembrane region" description="Helical" evidence="5">
    <location>
        <begin position="102"/>
        <end position="122"/>
    </location>
</feature>
<feature type="transmembrane region" description="Helical" evidence="5">
    <location>
        <begin position="12"/>
        <end position="29"/>
    </location>
</feature>
<evidence type="ECO:0000256" key="3">
    <source>
        <dbReference type="ARBA" id="ARBA00022989"/>
    </source>
</evidence>
<dbReference type="STRING" id="1666912.Ga0058931_1713"/>
<evidence type="ECO:0000313" key="9">
    <source>
        <dbReference type="Proteomes" id="UP000182045"/>
    </source>
</evidence>
<sequence length="198" mass="22301">MTEKTVAPAVKIGLELGPVFLFFLGYVTTRGQIYTIGGTEYTAFILLTAAFIPLMALATFVLWRLSGRLSKMQLVTLVMVVVFGGLTVWLNDDRFFKMKPTAIYGIFALLLGIGLLRGQSWLELVMEGALPLTHDGWMLLTKRLALMFLAMACANELVWRSFSTDMWVNFRTFGLPVALFGFFLLQARLFERYKSGTE</sequence>
<evidence type="ECO:0000256" key="5">
    <source>
        <dbReference type="HAMAP-Rule" id="MF_00189"/>
    </source>
</evidence>
<comment type="caution">
    <text evidence="7">The sequence shown here is derived from an EMBL/GenBank/DDBJ whole genome shotgun (WGS) entry which is preliminary data.</text>
</comment>
<dbReference type="AlphaFoldDB" id="A0A0N8K8D3"/>
<comment type="similarity">
    <text evidence="5">Belongs to the YciB family.</text>
</comment>